<dbReference type="AlphaFoldDB" id="A0A9P6KX71"/>
<feature type="non-terminal residue" evidence="2">
    <location>
        <position position="1"/>
    </location>
</feature>
<dbReference type="OrthoDB" id="1740536at2759"/>
<keyword evidence="3" id="KW-1185">Reference proteome</keyword>
<dbReference type="PROSITE" id="PS00141">
    <property type="entry name" value="ASP_PROTEASE"/>
    <property type="match status" value="1"/>
</dbReference>
<accession>A0A9P6KX71</accession>
<reference evidence="2 3" key="1">
    <citation type="journal article" date="2020" name="Genome Biol. Evol.">
        <title>Comparative genomics of strictly vertically transmitted, feminizing microsporidia endosymbionts of amphipod crustaceans.</title>
        <authorList>
            <person name="Cormier A."/>
            <person name="Chebbi M.A."/>
            <person name="Giraud I."/>
            <person name="Wattier R."/>
            <person name="Teixeira M."/>
            <person name="Gilbert C."/>
            <person name="Rigaud T."/>
            <person name="Cordaux R."/>
        </authorList>
    </citation>
    <scope>NUCLEOTIDE SEQUENCE [LARGE SCALE GENOMIC DNA]</scope>
    <source>
        <strain evidence="2 3">Ou3-Ou53</strain>
    </source>
</reference>
<protein>
    <recommendedName>
        <fullName evidence="4">Pol polyprotein</fullName>
    </recommendedName>
</protein>
<dbReference type="Pfam" id="PF08284">
    <property type="entry name" value="RVP_2"/>
    <property type="match status" value="1"/>
</dbReference>
<comment type="caution">
    <text evidence="2">The sequence shown here is derived from an EMBL/GenBank/DDBJ whole genome shotgun (WGS) entry which is preliminary data.</text>
</comment>
<evidence type="ECO:0000313" key="3">
    <source>
        <dbReference type="Proteomes" id="UP000740883"/>
    </source>
</evidence>
<dbReference type="CDD" id="cd00303">
    <property type="entry name" value="retropepsin_like"/>
    <property type="match status" value="1"/>
</dbReference>
<evidence type="ECO:0000313" key="2">
    <source>
        <dbReference type="EMBL" id="KAF9751302.1"/>
    </source>
</evidence>
<dbReference type="SUPFAM" id="SSF50630">
    <property type="entry name" value="Acid proteases"/>
    <property type="match status" value="1"/>
</dbReference>
<dbReference type="EMBL" id="SBJO01001050">
    <property type="protein sequence ID" value="KAF9751302.1"/>
    <property type="molecule type" value="Genomic_DNA"/>
</dbReference>
<proteinExistence type="predicted"/>
<dbReference type="InterPro" id="IPR001969">
    <property type="entry name" value="Aspartic_peptidase_AS"/>
</dbReference>
<keyword evidence="1" id="KW-0645">Protease</keyword>
<organism evidence="2 3">
    <name type="scientific">Nosema granulosis</name>
    <dbReference type="NCBI Taxonomy" id="83296"/>
    <lineage>
        <taxon>Eukaryota</taxon>
        <taxon>Fungi</taxon>
        <taxon>Fungi incertae sedis</taxon>
        <taxon>Microsporidia</taxon>
        <taxon>Nosematidae</taxon>
        <taxon>Nosema</taxon>
    </lineage>
</organism>
<dbReference type="GO" id="GO:0004190">
    <property type="term" value="F:aspartic-type endopeptidase activity"/>
    <property type="evidence" value="ECO:0007669"/>
    <property type="project" value="UniProtKB-KW"/>
</dbReference>
<dbReference type="GO" id="GO:0006508">
    <property type="term" value="P:proteolysis"/>
    <property type="evidence" value="ECO:0007669"/>
    <property type="project" value="InterPro"/>
</dbReference>
<gene>
    <name evidence="2" type="ORF">NGRA_3417</name>
</gene>
<keyword evidence="1" id="KW-0378">Hydrolase</keyword>
<name>A0A9P6KX71_9MICR</name>
<dbReference type="InterPro" id="IPR021109">
    <property type="entry name" value="Peptidase_aspartic_dom_sf"/>
</dbReference>
<sequence length="195" mass="22774">GIDLFNYLKKVEEGFLIQGQIENLSFKKENNKRYNGEHIFRNQPHSFSTKWCKFHRMKSHNTEDCYLSRDTQKFNTYMNNKAKNENQINKSRSLIISETRNEKQRSIEIDVEINSTPTTVVLDSGSDANYISEEAVRKYNCNVEEANPISLVFSGGEKDITNRRVIQRVIINDKPYTVAFYVVEKLPVEFIFVTT</sequence>
<evidence type="ECO:0008006" key="4">
    <source>
        <dbReference type="Google" id="ProtNLM"/>
    </source>
</evidence>
<evidence type="ECO:0000256" key="1">
    <source>
        <dbReference type="ARBA" id="ARBA00022750"/>
    </source>
</evidence>
<dbReference type="Gene3D" id="2.40.70.10">
    <property type="entry name" value="Acid Proteases"/>
    <property type="match status" value="1"/>
</dbReference>
<keyword evidence="1" id="KW-0064">Aspartyl protease</keyword>
<dbReference type="Proteomes" id="UP000740883">
    <property type="component" value="Unassembled WGS sequence"/>
</dbReference>